<dbReference type="OrthoDB" id="2533297at2759"/>
<dbReference type="Gene3D" id="3.80.10.10">
    <property type="entry name" value="Ribonuclease Inhibitor"/>
    <property type="match status" value="1"/>
</dbReference>
<dbReference type="Proteomes" id="UP000007797">
    <property type="component" value="Unassembled WGS sequence"/>
</dbReference>
<evidence type="ECO:0000313" key="2">
    <source>
        <dbReference type="Proteomes" id="UP000007797"/>
    </source>
</evidence>
<dbReference type="RefSeq" id="XP_004362013.1">
    <property type="nucleotide sequence ID" value="XM_004361956.1"/>
</dbReference>
<reference evidence="2" key="1">
    <citation type="journal article" date="2011" name="Genome Res.">
        <title>Phylogeny-wide analysis of social amoeba genomes highlights ancient origins for complex intercellular communication.</title>
        <authorList>
            <person name="Heidel A.J."/>
            <person name="Lawal H.M."/>
            <person name="Felder M."/>
            <person name="Schilde C."/>
            <person name="Helps N.R."/>
            <person name="Tunggal B."/>
            <person name="Rivero F."/>
            <person name="John U."/>
            <person name="Schleicher M."/>
            <person name="Eichinger L."/>
            <person name="Platzer M."/>
            <person name="Noegel A.A."/>
            <person name="Schaap P."/>
            <person name="Gloeckner G."/>
        </authorList>
    </citation>
    <scope>NUCLEOTIDE SEQUENCE [LARGE SCALE GENOMIC DNA]</scope>
    <source>
        <strain evidence="2">SH3</strain>
    </source>
</reference>
<dbReference type="GeneID" id="14876091"/>
<organism evidence="1 2">
    <name type="scientific">Cavenderia fasciculata</name>
    <name type="common">Slime mold</name>
    <name type="synonym">Dictyostelium fasciculatum</name>
    <dbReference type="NCBI Taxonomy" id="261658"/>
    <lineage>
        <taxon>Eukaryota</taxon>
        <taxon>Amoebozoa</taxon>
        <taxon>Evosea</taxon>
        <taxon>Eumycetozoa</taxon>
        <taxon>Dictyostelia</taxon>
        <taxon>Acytosteliales</taxon>
        <taxon>Cavenderiaceae</taxon>
        <taxon>Cavenderia</taxon>
    </lineage>
</organism>
<keyword evidence="2" id="KW-1185">Reference proteome</keyword>
<dbReference type="KEGG" id="dfa:DFA_06308"/>
<evidence type="ECO:0000313" key="1">
    <source>
        <dbReference type="EMBL" id="EGG24162.1"/>
    </source>
</evidence>
<proteinExistence type="predicted"/>
<sequence>MEIQYVTATRFKLNTFKDILENKRADKSKITTALLTNNQQPAWASTLQSLCDDIPSIDTLFMNGQNAFSDYPMDVVDLGSIERLPHLERLSVYGVNQVKLGQHTTLKSMKLHVGTSCTRSDLGLTRFVSLTELSLKNHFVSSIGPDQLPISLTLLTIRLNKTPPRDSFRSLKSLVKLKIILRRQGDSETTAIIDLEHLPNLETFKLTDYLMGRKCGIEIRVPPSIKIVAIPSNGVQIQSQCVMPLLETLDVHGDVLIDGGVSLKSSPFLKKLVIHGCVNSIPANIMPSTVEKVTVYCYAKGVDIFKNVVFPPSLTHLTVSGECSVFRLDEVINHTNVRDFSISFTTTPTYQFSIQRLDKDNKNVLVLEKQTMTGGIITQRLKSTNNQQQQDDQQKTQYRPIYLHFCPLL</sequence>
<dbReference type="EMBL" id="GL883007">
    <property type="protein sequence ID" value="EGG24162.1"/>
    <property type="molecule type" value="Genomic_DNA"/>
</dbReference>
<accession>F4PKN8</accession>
<gene>
    <name evidence="1" type="ORF">DFA_06308</name>
</gene>
<dbReference type="InterPro" id="IPR032675">
    <property type="entry name" value="LRR_dom_sf"/>
</dbReference>
<dbReference type="AlphaFoldDB" id="F4PKN8"/>
<dbReference type="SUPFAM" id="SSF52058">
    <property type="entry name" value="L domain-like"/>
    <property type="match status" value="1"/>
</dbReference>
<name>F4PKN8_CACFS</name>
<protein>
    <submittedName>
        <fullName evidence="1">Uncharacterized protein</fullName>
    </submittedName>
</protein>